<feature type="compositionally biased region" description="Low complexity" evidence="1">
    <location>
        <begin position="394"/>
        <end position="408"/>
    </location>
</feature>
<comment type="caution">
    <text evidence="3">The sequence shown here is derived from an EMBL/GenBank/DDBJ whole genome shotgun (WGS) entry which is preliminary data.</text>
</comment>
<evidence type="ECO:0000313" key="4">
    <source>
        <dbReference type="Proteomes" id="UP001222325"/>
    </source>
</evidence>
<keyword evidence="2" id="KW-1133">Transmembrane helix</keyword>
<protein>
    <submittedName>
        <fullName evidence="3">Uncharacterized protein</fullName>
    </submittedName>
</protein>
<feature type="region of interest" description="Disordered" evidence="1">
    <location>
        <begin position="328"/>
        <end position="465"/>
    </location>
</feature>
<keyword evidence="2" id="KW-0472">Membrane</keyword>
<feature type="compositionally biased region" description="Polar residues" evidence="1">
    <location>
        <begin position="32"/>
        <end position="48"/>
    </location>
</feature>
<feature type="region of interest" description="Disordered" evidence="1">
    <location>
        <begin position="231"/>
        <end position="281"/>
    </location>
</feature>
<accession>A0AAD6XN34</accession>
<feature type="compositionally biased region" description="Polar residues" evidence="1">
    <location>
        <begin position="456"/>
        <end position="465"/>
    </location>
</feature>
<organism evidence="3 4">
    <name type="scientific">Mycena belliarum</name>
    <dbReference type="NCBI Taxonomy" id="1033014"/>
    <lineage>
        <taxon>Eukaryota</taxon>
        <taxon>Fungi</taxon>
        <taxon>Dikarya</taxon>
        <taxon>Basidiomycota</taxon>
        <taxon>Agaricomycotina</taxon>
        <taxon>Agaricomycetes</taxon>
        <taxon>Agaricomycetidae</taxon>
        <taxon>Agaricales</taxon>
        <taxon>Marasmiineae</taxon>
        <taxon>Mycenaceae</taxon>
        <taxon>Mycena</taxon>
    </lineage>
</organism>
<dbReference type="EMBL" id="JARJCN010000082">
    <property type="protein sequence ID" value="KAJ7076339.1"/>
    <property type="molecule type" value="Genomic_DNA"/>
</dbReference>
<sequence length="465" mass="46934">MNFPRQTEPVSSSAPPSSSPISAALAPSQSSDSQGRQVSDSDSASLPPNSDAGSASSTASASTSAVPSPASSSSASAKSDPPASSASSRSASISDAPSSSSASARPSSSSAPPSSSATFSANPSSITPTASSLSESAAPSTSFTTIVTSIDGHGTTITSALSPTSLSTATASATTARRTAIIAGATAAGVGLVLLLLGAIFIYKRHKSRKLEFSEAIGRVRREAHGAGGVGLLDEEGFDDEDGVPMHRYRDNAGGGSRSMNMSEASLGKPQSPAPSLFRNRAPETGSLFREEGVWPPPQGTSFVDPLVGVGSGDGLARIVDDVMGPANPALSHAKSNSNSSPAYTPRPSADSNLRPPIPTMSSATTSLYADPFRDISHTSQPSDPSLYFDRRGASSSMSSDSHTTHGSRPTTPQSLLGLPAGAAPAPKKPSPLAAAANQNSSATWLNRSPRKHNRLSGSQTSAEG</sequence>
<feature type="compositionally biased region" description="Polar residues" evidence="1">
    <location>
        <begin position="1"/>
        <end position="10"/>
    </location>
</feature>
<evidence type="ECO:0000256" key="2">
    <source>
        <dbReference type="SAM" id="Phobius"/>
    </source>
</evidence>
<name>A0AAD6XN34_9AGAR</name>
<gene>
    <name evidence="3" type="ORF">B0H15DRAFT_916002</name>
</gene>
<feature type="compositionally biased region" description="Low complexity" evidence="1">
    <location>
        <begin position="415"/>
        <end position="437"/>
    </location>
</feature>
<feature type="region of interest" description="Disordered" evidence="1">
    <location>
        <begin position="1"/>
        <end position="138"/>
    </location>
</feature>
<feature type="compositionally biased region" description="Polar residues" evidence="1">
    <location>
        <begin position="334"/>
        <end position="343"/>
    </location>
</feature>
<keyword evidence="4" id="KW-1185">Reference proteome</keyword>
<reference evidence="3" key="1">
    <citation type="submission" date="2023-03" db="EMBL/GenBank/DDBJ databases">
        <title>Massive genome expansion in bonnet fungi (Mycena s.s.) driven by repeated elements and novel gene families across ecological guilds.</title>
        <authorList>
            <consortium name="Lawrence Berkeley National Laboratory"/>
            <person name="Harder C.B."/>
            <person name="Miyauchi S."/>
            <person name="Viragh M."/>
            <person name="Kuo A."/>
            <person name="Thoen E."/>
            <person name="Andreopoulos B."/>
            <person name="Lu D."/>
            <person name="Skrede I."/>
            <person name="Drula E."/>
            <person name="Henrissat B."/>
            <person name="Morin E."/>
            <person name="Kohler A."/>
            <person name="Barry K."/>
            <person name="LaButti K."/>
            <person name="Morin E."/>
            <person name="Salamov A."/>
            <person name="Lipzen A."/>
            <person name="Mereny Z."/>
            <person name="Hegedus B."/>
            <person name="Baldrian P."/>
            <person name="Stursova M."/>
            <person name="Weitz H."/>
            <person name="Taylor A."/>
            <person name="Grigoriev I.V."/>
            <person name="Nagy L.G."/>
            <person name="Martin F."/>
            <person name="Kauserud H."/>
        </authorList>
    </citation>
    <scope>NUCLEOTIDE SEQUENCE</scope>
    <source>
        <strain evidence="3">CBHHK173m</strain>
    </source>
</reference>
<feature type="compositionally biased region" description="Polar residues" evidence="1">
    <location>
        <begin position="438"/>
        <end position="447"/>
    </location>
</feature>
<evidence type="ECO:0000256" key="1">
    <source>
        <dbReference type="SAM" id="MobiDB-lite"/>
    </source>
</evidence>
<feature type="compositionally biased region" description="Acidic residues" evidence="1">
    <location>
        <begin position="233"/>
        <end position="243"/>
    </location>
</feature>
<evidence type="ECO:0000313" key="3">
    <source>
        <dbReference type="EMBL" id="KAJ7076339.1"/>
    </source>
</evidence>
<feature type="compositionally biased region" description="Low complexity" evidence="1">
    <location>
        <begin position="11"/>
        <end position="31"/>
    </location>
</feature>
<dbReference type="AlphaFoldDB" id="A0AAD6XN34"/>
<keyword evidence="2" id="KW-0812">Transmembrane</keyword>
<proteinExistence type="predicted"/>
<feature type="transmembrane region" description="Helical" evidence="2">
    <location>
        <begin position="180"/>
        <end position="203"/>
    </location>
</feature>
<feature type="compositionally biased region" description="Low complexity" evidence="1">
    <location>
        <begin position="50"/>
        <end position="138"/>
    </location>
</feature>
<dbReference type="Proteomes" id="UP001222325">
    <property type="component" value="Unassembled WGS sequence"/>
</dbReference>